<feature type="chain" id="PRO_5043837720" description="Heparanase" evidence="1">
    <location>
        <begin position="21"/>
        <end position="1120"/>
    </location>
</feature>
<accession>A0AAR5P601</accession>
<protein>
    <recommendedName>
        <fullName evidence="4">Heparanase</fullName>
    </recommendedName>
</protein>
<dbReference type="EnsemblMetazoa" id="XM_019900979.1">
    <property type="protein sequence ID" value="XP_019756538.1"/>
    <property type="gene ID" value="LOC109535142"/>
</dbReference>
<dbReference type="GeneID" id="109535142"/>
<evidence type="ECO:0000313" key="2">
    <source>
        <dbReference type="EnsemblMetazoa" id="XP_019756538.1"/>
    </source>
</evidence>
<evidence type="ECO:0000313" key="3">
    <source>
        <dbReference type="Proteomes" id="UP000019118"/>
    </source>
</evidence>
<dbReference type="AlphaFoldDB" id="A0AAR5P601"/>
<dbReference type="PANTHER" id="PTHR46145:SF4">
    <property type="entry name" value="HEPARANASE"/>
    <property type="match status" value="1"/>
</dbReference>
<sequence length="1120" mass="129239">MRKINCFLLFATLTFRWSVGENRLYHLDGVELFHRVSDKFLSISVDPAVLLAGVKLSDDSLKLVRNLSPAYIRLAGPSTRFVKYLDKKEQTFSFKDKYHNIYVTPSMWFGINEWFRLAKLSPVFAIYDANSSEGVWNPNSTLPLLEFSDKLDIQCYWQLGNDCDNKTLVEYVDKIHILRQTLNGFPDHINNWKIVGSDLSKCNFDETDSSSNGKLLDDLDITVTAITWQSPFIDKVDLGLTKADLWTSVPKETGPVTFDSAIQWAIEVGQAALLGNSVIFKELRLLELTHDTPVYWFSVLHKRLMGFEVLSVGAKIKKKDLLVYSHCARNQNGDISLFMVNNGSESTSIKLRLENYQSDVVTEVHSYFLQAADDASLGVLLNNRTLTADMLEKPDDVLRPILRRANVRPFLTFKVPGRAIAFFVLTRVQYAKCSNSHYSEEEVTSVLEEVENVQKKSAFLKFEPRIGNLVSRSHFASKNTLEAIRDNILKEAEVDKLYYDSNNENLHPKPSLVGKADGKPRALYKHLDKFIEQSKNHNIKSELKRNSKDHLHLSIGEIENILKQRARAKAAARNIRLTSAELDMLVEKATLKIPKYFVSKRDINRALLEENAQGYQNNMHNEHFNDDKQYEIKRMMRNINMPLLNLKSLQEEHKKYLFDTRKPQAQKAKRDINLDLVKQRTQVGSKRTLSLPKFMSQNYAQESKGVSKNAPVKVVAQSSEDLFDDLMQFEDRTFEDSLAEQESFPDLSDSNDEETKHYFISKKANNAKVFAKPQYPKLVSMTNKPKKSLPVLKPSTEMGLLDDEWFCDGFRFSEELSDSFRRKKRKTSTEAITKDKLKNLKTTTRNEIKKLKQQLKLEKTSYLRQKLKSKKHLASKSNIQKVPKHNVRQLIENAVSAENAIDHKQKRSLNANGISFGKYKSKVSELEDWKPADILGLKQEDIPSPVQGRKRSDFAETRQKRYIDDQLENVSDNKIFDDDQEWKHDREDRVKLFNYENAKWKKGTPRKLLKNWNTQRKELDTSNNNTEFDARVTSEDQIRRVETNQLNNLISKAAPDLYEDQEITTKIPYIESATTKHIMRSNLTYLERVLGKNKAIPIDMFFKNIKSAFEGVKDFVRNIV</sequence>
<keyword evidence="3" id="KW-1185">Reference proteome</keyword>
<name>A0AAR5P601_DENPD</name>
<dbReference type="RefSeq" id="XP_019756538.1">
    <property type="nucleotide sequence ID" value="XM_019900979.2"/>
</dbReference>
<reference evidence="2" key="2">
    <citation type="submission" date="2024-08" db="UniProtKB">
        <authorList>
            <consortium name="EnsemblMetazoa"/>
        </authorList>
    </citation>
    <scope>IDENTIFICATION</scope>
</reference>
<evidence type="ECO:0000256" key="1">
    <source>
        <dbReference type="SAM" id="SignalP"/>
    </source>
</evidence>
<dbReference type="PANTHER" id="PTHR46145">
    <property type="entry name" value="HEPARANASE"/>
    <property type="match status" value="1"/>
</dbReference>
<keyword evidence="1" id="KW-0732">Signal</keyword>
<dbReference type="GO" id="GO:0005615">
    <property type="term" value="C:extracellular space"/>
    <property type="evidence" value="ECO:0007669"/>
    <property type="project" value="TreeGrafter"/>
</dbReference>
<dbReference type="Proteomes" id="UP000019118">
    <property type="component" value="Unassembled WGS sequence"/>
</dbReference>
<dbReference type="KEGG" id="dpa:109535142"/>
<organism evidence="2 3">
    <name type="scientific">Dendroctonus ponderosae</name>
    <name type="common">Mountain pine beetle</name>
    <dbReference type="NCBI Taxonomy" id="77166"/>
    <lineage>
        <taxon>Eukaryota</taxon>
        <taxon>Metazoa</taxon>
        <taxon>Ecdysozoa</taxon>
        <taxon>Arthropoda</taxon>
        <taxon>Hexapoda</taxon>
        <taxon>Insecta</taxon>
        <taxon>Pterygota</taxon>
        <taxon>Neoptera</taxon>
        <taxon>Endopterygota</taxon>
        <taxon>Coleoptera</taxon>
        <taxon>Polyphaga</taxon>
        <taxon>Cucujiformia</taxon>
        <taxon>Curculionidae</taxon>
        <taxon>Scolytinae</taxon>
        <taxon>Dendroctonus</taxon>
    </lineage>
</organism>
<proteinExistence type="predicted"/>
<dbReference type="GO" id="GO:0031012">
    <property type="term" value="C:extracellular matrix"/>
    <property type="evidence" value="ECO:0007669"/>
    <property type="project" value="TreeGrafter"/>
</dbReference>
<feature type="signal peptide" evidence="1">
    <location>
        <begin position="1"/>
        <end position="20"/>
    </location>
</feature>
<evidence type="ECO:0008006" key="4">
    <source>
        <dbReference type="Google" id="ProtNLM"/>
    </source>
</evidence>
<reference evidence="3" key="1">
    <citation type="journal article" date="2013" name="Genome Biol.">
        <title>Draft genome of the mountain pine beetle, Dendroctonus ponderosae Hopkins, a major forest pest.</title>
        <authorList>
            <person name="Keeling C.I."/>
            <person name="Yuen M.M."/>
            <person name="Liao N.Y."/>
            <person name="Docking T.R."/>
            <person name="Chan S.K."/>
            <person name="Taylor G.A."/>
            <person name="Palmquist D.L."/>
            <person name="Jackman S.D."/>
            <person name="Nguyen A."/>
            <person name="Li M."/>
            <person name="Henderson H."/>
            <person name="Janes J.K."/>
            <person name="Zhao Y."/>
            <person name="Pandoh P."/>
            <person name="Moore R."/>
            <person name="Sperling F.A."/>
            <person name="Huber D.P."/>
            <person name="Birol I."/>
            <person name="Jones S.J."/>
            <person name="Bohlmann J."/>
        </authorList>
    </citation>
    <scope>NUCLEOTIDE SEQUENCE</scope>
</reference>